<evidence type="ECO:0000313" key="4">
    <source>
        <dbReference type="Proteomes" id="UP000000787"/>
    </source>
</evidence>
<keyword evidence="1 3" id="KW-0378">Hydrolase</keyword>
<dbReference type="InterPro" id="IPR000868">
    <property type="entry name" value="Isochorismatase-like_dom"/>
</dbReference>
<dbReference type="AlphaFoldDB" id="A9AZE2"/>
<dbReference type="BioCyc" id="HAUR316274:GHYA-2475-MONOMER"/>
<dbReference type="Pfam" id="PF00857">
    <property type="entry name" value="Isochorismatase"/>
    <property type="match status" value="1"/>
</dbReference>
<evidence type="ECO:0000259" key="2">
    <source>
        <dbReference type="Pfam" id="PF00857"/>
    </source>
</evidence>
<organism evidence="3 4">
    <name type="scientific">Herpetosiphon aurantiacus (strain ATCC 23779 / DSM 785 / 114-95)</name>
    <dbReference type="NCBI Taxonomy" id="316274"/>
    <lineage>
        <taxon>Bacteria</taxon>
        <taxon>Bacillati</taxon>
        <taxon>Chloroflexota</taxon>
        <taxon>Chloroflexia</taxon>
        <taxon>Herpetosiphonales</taxon>
        <taxon>Herpetosiphonaceae</taxon>
        <taxon>Herpetosiphon</taxon>
    </lineage>
</organism>
<dbReference type="Proteomes" id="UP000000787">
    <property type="component" value="Chromosome"/>
</dbReference>
<protein>
    <submittedName>
        <fullName evidence="3">Isochorismatase hydrolase</fullName>
    </submittedName>
</protein>
<sequence length="191" mass="20812">MATIREGNKAALVVVDVQVGVMNGTWEAARVIGNIAHAVERARAENIPVLWVQHTDEEMPTDSPQWQWVPELVPAAGEPRIHKHFNSSFEQTSLSEELAALEVSHIVLAGAATNWCIRATAYGVLERGYDLTLISDAHTTGSIELENGSTIEAATIVQDLNIAMQWLSYPDRTNGIASAEQINFARPGGEQ</sequence>
<dbReference type="SUPFAM" id="SSF52499">
    <property type="entry name" value="Isochorismatase-like hydrolases"/>
    <property type="match status" value="1"/>
</dbReference>
<feature type="domain" description="Isochorismatase-like" evidence="2">
    <location>
        <begin position="10"/>
        <end position="149"/>
    </location>
</feature>
<dbReference type="Gene3D" id="3.40.50.850">
    <property type="entry name" value="Isochorismatase-like"/>
    <property type="match status" value="1"/>
</dbReference>
<dbReference type="GO" id="GO:0016787">
    <property type="term" value="F:hydrolase activity"/>
    <property type="evidence" value="ECO:0007669"/>
    <property type="project" value="UniProtKB-KW"/>
</dbReference>
<dbReference type="InterPro" id="IPR036380">
    <property type="entry name" value="Isochorismatase-like_sf"/>
</dbReference>
<name>A9AZE2_HERA2</name>
<reference evidence="3 4" key="1">
    <citation type="journal article" date="2011" name="Stand. Genomic Sci.">
        <title>Complete genome sequence of the filamentous gliding predatory bacterium Herpetosiphon aurantiacus type strain (114-95(T)).</title>
        <authorList>
            <person name="Kiss H."/>
            <person name="Nett M."/>
            <person name="Domin N."/>
            <person name="Martin K."/>
            <person name="Maresca J.A."/>
            <person name="Copeland A."/>
            <person name="Lapidus A."/>
            <person name="Lucas S."/>
            <person name="Berry K.W."/>
            <person name="Glavina Del Rio T."/>
            <person name="Dalin E."/>
            <person name="Tice H."/>
            <person name="Pitluck S."/>
            <person name="Richardson P."/>
            <person name="Bruce D."/>
            <person name="Goodwin L."/>
            <person name="Han C."/>
            <person name="Detter J.C."/>
            <person name="Schmutz J."/>
            <person name="Brettin T."/>
            <person name="Land M."/>
            <person name="Hauser L."/>
            <person name="Kyrpides N.C."/>
            <person name="Ivanova N."/>
            <person name="Goker M."/>
            <person name="Woyke T."/>
            <person name="Klenk H.P."/>
            <person name="Bryant D.A."/>
        </authorList>
    </citation>
    <scope>NUCLEOTIDE SEQUENCE [LARGE SCALE GENOMIC DNA]</scope>
    <source>
        <strain evidence="4">ATCC 23779 / DSM 785 / 114-95</strain>
    </source>
</reference>
<proteinExistence type="predicted"/>
<dbReference type="PANTHER" id="PTHR43540">
    <property type="entry name" value="PEROXYUREIDOACRYLATE/UREIDOACRYLATE AMIDOHYDROLASE-RELATED"/>
    <property type="match status" value="1"/>
</dbReference>
<dbReference type="InterPro" id="IPR050272">
    <property type="entry name" value="Isochorismatase-like_hydrls"/>
</dbReference>
<dbReference type="InParanoid" id="A9AZE2"/>
<gene>
    <name evidence="3" type="ordered locus">Haur_2448</name>
</gene>
<accession>A9AZE2</accession>
<evidence type="ECO:0000313" key="3">
    <source>
        <dbReference type="EMBL" id="ABX05086.1"/>
    </source>
</evidence>
<keyword evidence="4" id="KW-1185">Reference proteome</keyword>
<dbReference type="STRING" id="316274.Haur_2448"/>
<evidence type="ECO:0000256" key="1">
    <source>
        <dbReference type="ARBA" id="ARBA00022801"/>
    </source>
</evidence>
<dbReference type="eggNOG" id="COG1335">
    <property type="taxonomic scope" value="Bacteria"/>
</dbReference>
<dbReference type="HOGENOM" id="CLU_068979_5_5_0"/>
<dbReference type="KEGG" id="hau:Haur_2448"/>
<dbReference type="EMBL" id="CP000875">
    <property type="protein sequence ID" value="ABX05086.1"/>
    <property type="molecule type" value="Genomic_DNA"/>
</dbReference>